<accession>A0A2P2FIX5</accession>
<dbReference type="EMBL" id="JFBM01000041">
    <property type="protein sequence ID" value="KFU76665.1"/>
    <property type="molecule type" value="Genomic_DNA"/>
</dbReference>
<sequence>MARRAGADDAGGHQSGREGEDDGQWVQADGPAEQQGLQDVAFDLHDTGHHREHDDGRQRAFGDQRDEDDGRAGDHRTDDRYERAEEDECAQRGSQGDAGDEQHQADARGVDEGPAWSASFR</sequence>
<feature type="region of interest" description="Disordered" evidence="1">
    <location>
        <begin position="1"/>
        <end position="121"/>
    </location>
</feature>
<proteinExistence type="predicted"/>
<name>A0A2P2FIX5_AMYLU</name>
<gene>
    <name evidence="2" type="ORF">BB31_35085</name>
</gene>
<evidence type="ECO:0000313" key="3">
    <source>
        <dbReference type="Proteomes" id="UP000256220"/>
    </source>
</evidence>
<organism evidence="2 3">
    <name type="scientific">Amycolatopsis lurida NRRL 2430</name>
    <dbReference type="NCBI Taxonomy" id="1460371"/>
    <lineage>
        <taxon>Bacteria</taxon>
        <taxon>Bacillati</taxon>
        <taxon>Actinomycetota</taxon>
        <taxon>Actinomycetes</taxon>
        <taxon>Pseudonocardiales</taxon>
        <taxon>Pseudonocardiaceae</taxon>
        <taxon>Amycolatopsis</taxon>
    </lineage>
</organism>
<feature type="compositionally biased region" description="Basic and acidic residues" evidence="1">
    <location>
        <begin position="42"/>
        <end position="83"/>
    </location>
</feature>
<comment type="caution">
    <text evidence="2">The sequence shown here is derived from an EMBL/GenBank/DDBJ whole genome shotgun (WGS) entry which is preliminary data.</text>
</comment>
<protein>
    <submittedName>
        <fullName evidence="2">Uncharacterized protein</fullName>
    </submittedName>
</protein>
<feature type="compositionally biased region" description="Basic and acidic residues" evidence="1">
    <location>
        <begin position="1"/>
        <end position="18"/>
    </location>
</feature>
<keyword evidence="3" id="KW-1185">Reference proteome</keyword>
<dbReference type="Proteomes" id="UP000256220">
    <property type="component" value="Unassembled WGS sequence"/>
</dbReference>
<reference evidence="2 3" key="1">
    <citation type="journal article" date="2014" name="Genome Announc.">
        <title>Draft Genome Sequence of Amycolatopsis lurida NRRL 2430, Producer of the Glycopeptide Family Antibiotic Ristocetin.</title>
        <authorList>
            <person name="Kwun M.J."/>
            <person name="Hong H.J."/>
        </authorList>
    </citation>
    <scope>NUCLEOTIDE SEQUENCE [LARGE SCALE GENOMIC DNA]</scope>
    <source>
        <strain evidence="2 3">NRRL 2430</strain>
    </source>
</reference>
<dbReference type="AlphaFoldDB" id="A0A2P2FIX5"/>
<evidence type="ECO:0000313" key="2">
    <source>
        <dbReference type="EMBL" id="KFU76665.1"/>
    </source>
</evidence>
<evidence type="ECO:0000256" key="1">
    <source>
        <dbReference type="SAM" id="MobiDB-lite"/>
    </source>
</evidence>
<feature type="compositionally biased region" description="Basic and acidic residues" evidence="1">
    <location>
        <begin position="100"/>
        <end position="111"/>
    </location>
</feature>